<keyword evidence="5" id="KW-0547">Nucleotide-binding</keyword>
<evidence type="ECO:0000256" key="5">
    <source>
        <dbReference type="ARBA" id="ARBA00022741"/>
    </source>
</evidence>
<dbReference type="CDD" id="cd16917">
    <property type="entry name" value="HATPase_UhpB-NarQ-NarX-like"/>
    <property type="match status" value="1"/>
</dbReference>
<evidence type="ECO:0000256" key="9">
    <source>
        <dbReference type="SAM" id="Phobius"/>
    </source>
</evidence>
<keyword evidence="7" id="KW-0067">ATP-binding</keyword>
<evidence type="ECO:0000313" key="12">
    <source>
        <dbReference type="Proteomes" id="UP000738431"/>
    </source>
</evidence>
<keyword evidence="9" id="KW-0812">Transmembrane</keyword>
<organism evidence="11 12">
    <name type="scientific">Actomonas aquatica</name>
    <dbReference type="NCBI Taxonomy" id="2866162"/>
    <lineage>
        <taxon>Bacteria</taxon>
        <taxon>Pseudomonadati</taxon>
        <taxon>Verrucomicrobiota</taxon>
        <taxon>Opitutia</taxon>
        <taxon>Opitutales</taxon>
        <taxon>Opitutaceae</taxon>
        <taxon>Actomonas</taxon>
    </lineage>
</organism>
<dbReference type="Gene3D" id="1.20.5.1930">
    <property type="match status" value="1"/>
</dbReference>
<dbReference type="EMBL" id="CP139781">
    <property type="protein sequence ID" value="WRQ88180.1"/>
    <property type="molecule type" value="Genomic_DNA"/>
</dbReference>
<comment type="catalytic activity">
    <reaction evidence="1">
        <text>ATP + protein L-histidine = ADP + protein N-phospho-L-histidine.</text>
        <dbReference type="EC" id="2.7.13.3"/>
    </reaction>
</comment>
<reference evidence="11 12" key="1">
    <citation type="submission" date="2021-08" db="EMBL/GenBank/DDBJ databases">
        <authorList>
            <person name="Zhang D."/>
            <person name="Zhang A."/>
            <person name="Wang L."/>
        </authorList>
    </citation>
    <scope>NUCLEOTIDE SEQUENCE [LARGE SCALE GENOMIC DNA]</scope>
    <source>
        <strain evidence="11 12">WL0086</strain>
    </source>
</reference>
<dbReference type="InterPro" id="IPR011712">
    <property type="entry name" value="Sig_transdc_His_kin_sub3_dim/P"/>
</dbReference>
<evidence type="ECO:0000256" key="4">
    <source>
        <dbReference type="ARBA" id="ARBA00022679"/>
    </source>
</evidence>
<dbReference type="InterPro" id="IPR005467">
    <property type="entry name" value="His_kinase_dom"/>
</dbReference>
<dbReference type="InterPro" id="IPR050482">
    <property type="entry name" value="Sensor_HK_TwoCompSys"/>
</dbReference>
<reference evidence="11 12" key="2">
    <citation type="submission" date="2023-12" db="EMBL/GenBank/DDBJ databases">
        <title>Description of an unclassified Opitutus bacterium of Verrucomicrobiota.</title>
        <authorList>
            <person name="Zhang D.-F."/>
        </authorList>
    </citation>
    <scope>NUCLEOTIDE SEQUENCE [LARGE SCALE GENOMIC DNA]</scope>
    <source>
        <strain evidence="11 12">WL0086</strain>
    </source>
</reference>
<evidence type="ECO:0000256" key="3">
    <source>
        <dbReference type="ARBA" id="ARBA00022553"/>
    </source>
</evidence>
<dbReference type="GO" id="GO:0016301">
    <property type="term" value="F:kinase activity"/>
    <property type="evidence" value="ECO:0007669"/>
    <property type="project" value="UniProtKB-KW"/>
</dbReference>
<evidence type="ECO:0000256" key="6">
    <source>
        <dbReference type="ARBA" id="ARBA00022777"/>
    </source>
</evidence>
<dbReference type="RefSeq" id="WP_221028790.1">
    <property type="nucleotide sequence ID" value="NZ_CP139781.1"/>
</dbReference>
<dbReference type="PANTHER" id="PTHR24421:SF10">
    <property type="entry name" value="NITRATE_NITRITE SENSOR PROTEIN NARQ"/>
    <property type="match status" value="1"/>
</dbReference>
<dbReference type="PROSITE" id="PS50109">
    <property type="entry name" value="HIS_KIN"/>
    <property type="match status" value="1"/>
</dbReference>
<dbReference type="Pfam" id="PF02518">
    <property type="entry name" value="HATPase_c"/>
    <property type="match status" value="1"/>
</dbReference>
<dbReference type="InterPro" id="IPR036890">
    <property type="entry name" value="HATPase_C_sf"/>
</dbReference>
<keyword evidence="9" id="KW-0472">Membrane</keyword>
<evidence type="ECO:0000313" key="11">
    <source>
        <dbReference type="EMBL" id="WRQ88180.1"/>
    </source>
</evidence>
<keyword evidence="12" id="KW-1185">Reference proteome</keyword>
<name>A0ABZ1C966_9BACT</name>
<dbReference type="Proteomes" id="UP000738431">
    <property type="component" value="Chromosome"/>
</dbReference>
<dbReference type="SUPFAM" id="SSF55874">
    <property type="entry name" value="ATPase domain of HSP90 chaperone/DNA topoisomerase II/histidine kinase"/>
    <property type="match status" value="1"/>
</dbReference>
<accession>A0ABZ1C966</accession>
<keyword evidence="4" id="KW-0808">Transferase</keyword>
<keyword evidence="6 11" id="KW-0418">Kinase</keyword>
<evidence type="ECO:0000256" key="1">
    <source>
        <dbReference type="ARBA" id="ARBA00000085"/>
    </source>
</evidence>
<keyword evidence="9" id="KW-1133">Transmembrane helix</keyword>
<proteinExistence type="predicted"/>
<dbReference type="Pfam" id="PF07730">
    <property type="entry name" value="HisKA_3"/>
    <property type="match status" value="1"/>
</dbReference>
<dbReference type="InterPro" id="IPR003594">
    <property type="entry name" value="HATPase_dom"/>
</dbReference>
<sequence length="412" mass="45168">MSPLTRLLTFSVVVLLVLITVTLGAQAWLRQQEVHILRSAKADLAEQLQAGITLTGGVDATWDEARLTRLSQVTGTSLSVLDRPPPAADDELGPFQFFQELPGERWLVAAHPAPAGTRIHRLLQRVVLALGVFALLIMAALVVTVGMRPLRDRETRSPFAARERDMRSLSLLARTSLRQQAELDQERDERIRAEADARHRLQLLNRALEEKIRIGRDLHDGVIQSLYAAGLTLQAAQQLSTTDSAQAGTRLQSALELINRTIADIRSYIAGLSPRQVRRESLHQALTEIVEELRAGRPLELECQIDERVSTALSDDQLTETTQIVREAVSNALRHGGAQKLWLALNAVDTGAELSLRDDGIGFDLNQQNSPRGHGLANMQARAERAGGSFEMVSSLGGGTAIRVSWPTVNAS</sequence>
<dbReference type="EC" id="2.7.13.3" evidence="2"/>
<evidence type="ECO:0000256" key="2">
    <source>
        <dbReference type="ARBA" id="ARBA00012438"/>
    </source>
</evidence>
<dbReference type="PANTHER" id="PTHR24421">
    <property type="entry name" value="NITRATE/NITRITE SENSOR PROTEIN NARX-RELATED"/>
    <property type="match status" value="1"/>
</dbReference>
<evidence type="ECO:0000256" key="8">
    <source>
        <dbReference type="ARBA" id="ARBA00023012"/>
    </source>
</evidence>
<gene>
    <name evidence="11" type="ORF">K1X11_002090</name>
</gene>
<feature type="domain" description="Histidine kinase" evidence="10">
    <location>
        <begin position="213"/>
        <end position="410"/>
    </location>
</feature>
<protein>
    <recommendedName>
        <fullName evidence="2">histidine kinase</fullName>
        <ecNumber evidence="2">2.7.13.3</ecNumber>
    </recommendedName>
</protein>
<dbReference type="SMART" id="SM00387">
    <property type="entry name" value="HATPase_c"/>
    <property type="match status" value="1"/>
</dbReference>
<keyword evidence="3" id="KW-0597">Phosphoprotein</keyword>
<evidence type="ECO:0000259" key="10">
    <source>
        <dbReference type="PROSITE" id="PS50109"/>
    </source>
</evidence>
<feature type="transmembrane region" description="Helical" evidence="9">
    <location>
        <begin position="126"/>
        <end position="147"/>
    </location>
</feature>
<dbReference type="Gene3D" id="3.30.565.10">
    <property type="entry name" value="Histidine kinase-like ATPase, C-terminal domain"/>
    <property type="match status" value="1"/>
</dbReference>
<keyword evidence="8" id="KW-0902">Two-component regulatory system</keyword>
<evidence type="ECO:0000256" key="7">
    <source>
        <dbReference type="ARBA" id="ARBA00022840"/>
    </source>
</evidence>